<gene>
    <name evidence="2" type="ORF">Ato02nite_008720</name>
</gene>
<proteinExistence type="predicted"/>
<reference evidence="2 3" key="1">
    <citation type="submission" date="2021-03" db="EMBL/GenBank/DDBJ databases">
        <title>Whole genome shotgun sequence of Actinoplanes toevensis NBRC 105298.</title>
        <authorList>
            <person name="Komaki H."/>
            <person name="Tamura T."/>
        </authorList>
    </citation>
    <scope>NUCLEOTIDE SEQUENCE [LARGE SCALE GENOMIC DNA]</scope>
    <source>
        <strain evidence="2 3">NBRC 105298</strain>
    </source>
</reference>
<dbReference type="Proteomes" id="UP000677082">
    <property type="component" value="Unassembled WGS sequence"/>
</dbReference>
<evidence type="ECO:0000313" key="3">
    <source>
        <dbReference type="Proteomes" id="UP000677082"/>
    </source>
</evidence>
<evidence type="ECO:0000256" key="1">
    <source>
        <dbReference type="SAM" id="MobiDB-lite"/>
    </source>
</evidence>
<feature type="compositionally biased region" description="Basic and acidic residues" evidence="1">
    <location>
        <begin position="31"/>
        <end position="45"/>
    </location>
</feature>
<comment type="caution">
    <text evidence="2">The sequence shown here is derived from an EMBL/GenBank/DDBJ whole genome shotgun (WGS) entry which is preliminary data.</text>
</comment>
<keyword evidence="3" id="KW-1185">Reference proteome</keyword>
<protein>
    <submittedName>
        <fullName evidence="2">Uncharacterized protein</fullName>
    </submittedName>
</protein>
<sequence length="61" mass="5566">MALSRGVAGGTGPRVIGSVPGGAAQAEAVDDGGRGEDGGRGDGETGRGAARSTGTAPGADA</sequence>
<dbReference type="AlphaFoldDB" id="A0A919T496"/>
<accession>A0A919T496</accession>
<dbReference type="EMBL" id="BOQN01000010">
    <property type="protein sequence ID" value="GIM89079.1"/>
    <property type="molecule type" value="Genomic_DNA"/>
</dbReference>
<name>A0A919T496_9ACTN</name>
<organism evidence="2 3">
    <name type="scientific">Paractinoplanes toevensis</name>
    <dbReference type="NCBI Taxonomy" id="571911"/>
    <lineage>
        <taxon>Bacteria</taxon>
        <taxon>Bacillati</taxon>
        <taxon>Actinomycetota</taxon>
        <taxon>Actinomycetes</taxon>
        <taxon>Micromonosporales</taxon>
        <taxon>Micromonosporaceae</taxon>
        <taxon>Paractinoplanes</taxon>
    </lineage>
</organism>
<feature type="region of interest" description="Disordered" evidence="1">
    <location>
        <begin position="1"/>
        <end position="61"/>
    </location>
</feature>
<evidence type="ECO:0000313" key="2">
    <source>
        <dbReference type="EMBL" id="GIM89079.1"/>
    </source>
</evidence>